<evidence type="ECO:0000313" key="2">
    <source>
        <dbReference type="Proteomes" id="UP001252243"/>
    </source>
</evidence>
<protein>
    <recommendedName>
        <fullName evidence="3">DUF2917 domain-containing protein</fullName>
    </recommendedName>
</protein>
<evidence type="ECO:0008006" key="3">
    <source>
        <dbReference type="Google" id="ProtNLM"/>
    </source>
</evidence>
<dbReference type="EMBL" id="JAVDVQ010000010">
    <property type="protein sequence ID" value="MDR7083348.1"/>
    <property type="molecule type" value="Genomic_DNA"/>
</dbReference>
<proteinExistence type="predicted"/>
<organism evidence="1 2">
    <name type="scientific">Arthrobacter ginsengisoli</name>
    <dbReference type="NCBI Taxonomy" id="1356565"/>
    <lineage>
        <taxon>Bacteria</taxon>
        <taxon>Bacillati</taxon>
        <taxon>Actinomycetota</taxon>
        <taxon>Actinomycetes</taxon>
        <taxon>Micrococcales</taxon>
        <taxon>Micrococcaceae</taxon>
        <taxon>Arthrobacter</taxon>
    </lineage>
</organism>
<accession>A0ABU1UDX0</accession>
<evidence type="ECO:0000313" key="1">
    <source>
        <dbReference type="EMBL" id="MDR7083348.1"/>
    </source>
</evidence>
<comment type="caution">
    <text evidence="1">The sequence shown here is derived from an EMBL/GenBank/DDBJ whole genome shotgun (WGS) entry which is preliminary data.</text>
</comment>
<keyword evidence="2" id="KW-1185">Reference proteome</keyword>
<dbReference type="Proteomes" id="UP001252243">
    <property type="component" value="Unassembled WGS sequence"/>
</dbReference>
<name>A0ABU1UDX0_9MICC</name>
<gene>
    <name evidence="1" type="ORF">J2X01_002642</name>
</gene>
<sequence length="59" mass="6606">MLSPNDEVTLRLDGKEVTSGRVDMLALNSGVLWLIQNEGKGRAMFHYDEGLLVFRVGQK</sequence>
<reference evidence="1 2" key="1">
    <citation type="submission" date="2023-07" db="EMBL/GenBank/DDBJ databases">
        <title>Sorghum-associated microbial communities from plants grown in Nebraska, USA.</title>
        <authorList>
            <person name="Schachtman D."/>
        </authorList>
    </citation>
    <scope>NUCLEOTIDE SEQUENCE [LARGE SCALE GENOMIC DNA]</scope>
    <source>
        <strain evidence="1 2">BE167</strain>
    </source>
</reference>